<dbReference type="RefSeq" id="WP_101333539.1">
    <property type="nucleotide sequence ID" value="NZ_PJNI01000002.1"/>
</dbReference>
<sequence length="159" mass="18078">MTILNKILRFTLSFAVVTLVFTSCSEKKEVASEIPQKKTYCLEESFKANIKTEHTKRQLMVNEFALSGSVETNPDKVIHFSNLVDGIIVNTNFSLGDYVKKGQVLAKVKSTELTEWKAQQKILASKLTVAQHDFNSVEKYNYTIIKLPVMGQTYNTHKR</sequence>
<comment type="caution">
    <text evidence="2">The sequence shown here is derived from an EMBL/GenBank/DDBJ whole genome shotgun (WGS) entry which is preliminary data.</text>
</comment>
<dbReference type="GO" id="GO:0015679">
    <property type="term" value="P:plasma membrane copper ion transport"/>
    <property type="evidence" value="ECO:0007669"/>
    <property type="project" value="TreeGrafter"/>
</dbReference>
<dbReference type="PANTHER" id="PTHR30097:SF4">
    <property type="entry name" value="SLR6042 PROTEIN"/>
    <property type="match status" value="1"/>
</dbReference>
<reference evidence="2 3" key="1">
    <citation type="submission" date="2017-12" db="EMBL/GenBank/DDBJ databases">
        <title>The draft genome sequence of Brumimicrobium saltpan LHR20.</title>
        <authorList>
            <person name="Do Z.-J."/>
            <person name="Luo H.-R."/>
        </authorList>
    </citation>
    <scope>NUCLEOTIDE SEQUENCE [LARGE SCALE GENOMIC DNA]</scope>
    <source>
        <strain evidence="2 3">LHR20</strain>
    </source>
</reference>
<dbReference type="InterPro" id="IPR051909">
    <property type="entry name" value="MFP_Cation_Efflux"/>
</dbReference>
<dbReference type="PANTHER" id="PTHR30097">
    <property type="entry name" value="CATION EFFLUX SYSTEM PROTEIN CUSB"/>
    <property type="match status" value="1"/>
</dbReference>
<dbReference type="GO" id="GO:0060003">
    <property type="term" value="P:copper ion export"/>
    <property type="evidence" value="ECO:0007669"/>
    <property type="project" value="TreeGrafter"/>
</dbReference>
<evidence type="ECO:0000256" key="1">
    <source>
        <dbReference type="ARBA" id="ARBA00022448"/>
    </source>
</evidence>
<keyword evidence="1" id="KW-0813">Transport</keyword>
<dbReference type="AlphaFoldDB" id="A0A2I0R4L9"/>
<organism evidence="2 3">
    <name type="scientific">Brumimicrobium salinarum</name>
    <dbReference type="NCBI Taxonomy" id="2058658"/>
    <lineage>
        <taxon>Bacteria</taxon>
        <taxon>Pseudomonadati</taxon>
        <taxon>Bacteroidota</taxon>
        <taxon>Flavobacteriia</taxon>
        <taxon>Flavobacteriales</taxon>
        <taxon>Crocinitomicaceae</taxon>
        <taxon>Brumimicrobium</taxon>
    </lineage>
</organism>
<keyword evidence="3" id="KW-1185">Reference proteome</keyword>
<accession>A0A2I0R4L9</accession>
<dbReference type="Proteomes" id="UP000236654">
    <property type="component" value="Unassembled WGS sequence"/>
</dbReference>
<gene>
    <name evidence="2" type="ORF">CW751_03085</name>
</gene>
<dbReference type="Gene3D" id="2.40.50.100">
    <property type="match status" value="1"/>
</dbReference>
<dbReference type="PROSITE" id="PS51257">
    <property type="entry name" value="PROKAR_LIPOPROTEIN"/>
    <property type="match status" value="1"/>
</dbReference>
<dbReference type="GO" id="GO:0030313">
    <property type="term" value="C:cell envelope"/>
    <property type="evidence" value="ECO:0007669"/>
    <property type="project" value="TreeGrafter"/>
</dbReference>
<evidence type="ECO:0000313" key="3">
    <source>
        <dbReference type="Proteomes" id="UP000236654"/>
    </source>
</evidence>
<dbReference type="EMBL" id="PJNI01000002">
    <property type="protein sequence ID" value="PKR81525.1"/>
    <property type="molecule type" value="Genomic_DNA"/>
</dbReference>
<evidence type="ECO:0000313" key="2">
    <source>
        <dbReference type="EMBL" id="PKR81525.1"/>
    </source>
</evidence>
<proteinExistence type="predicted"/>
<protein>
    <submittedName>
        <fullName evidence="2">Uncharacterized protein</fullName>
    </submittedName>
</protein>
<name>A0A2I0R4L9_9FLAO</name>
<dbReference type="OrthoDB" id="9806939at2"/>